<keyword evidence="4 9" id="KW-0812">Transmembrane</keyword>
<feature type="transmembrane region" description="Helical" evidence="10">
    <location>
        <begin position="337"/>
        <end position="357"/>
    </location>
</feature>
<keyword evidence="9" id="KW-0675">Receptor</keyword>
<dbReference type="GO" id="GO:0004984">
    <property type="term" value="F:olfactory receptor activity"/>
    <property type="evidence" value="ECO:0000318"/>
    <property type="project" value="GO_Central"/>
</dbReference>
<evidence type="ECO:0000313" key="13">
    <source>
        <dbReference type="Proteomes" id="UP000002280"/>
    </source>
</evidence>
<feature type="transmembrane region" description="Helical" evidence="10">
    <location>
        <begin position="260"/>
        <end position="282"/>
    </location>
</feature>
<evidence type="ECO:0000256" key="10">
    <source>
        <dbReference type="RuleBase" id="RU363047"/>
    </source>
</evidence>
<reference evidence="12" key="3">
    <citation type="submission" date="2025-09" db="UniProtKB">
        <authorList>
            <consortium name="Ensembl"/>
        </authorList>
    </citation>
    <scope>IDENTIFICATION</scope>
</reference>
<dbReference type="InterPro" id="IPR050402">
    <property type="entry name" value="OR51/52/56-like"/>
</dbReference>
<evidence type="ECO:0000256" key="8">
    <source>
        <dbReference type="ARBA" id="ARBA00023224"/>
    </source>
</evidence>
<dbReference type="PROSITE" id="PS00237">
    <property type="entry name" value="G_PROTEIN_RECEP_F1_1"/>
    <property type="match status" value="1"/>
</dbReference>
<keyword evidence="5 10" id="KW-0552">Olfaction</keyword>
<keyword evidence="3 10" id="KW-0716">Sensory transduction</keyword>
<dbReference type="InterPro" id="IPR000725">
    <property type="entry name" value="Olfact_rcpt"/>
</dbReference>
<keyword evidence="8 9" id="KW-0807">Transducer</keyword>
<evidence type="ECO:0000256" key="5">
    <source>
        <dbReference type="ARBA" id="ARBA00022725"/>
    </source>
</evidence>
<dbReference type="InterPro" id="IPR000276">
    <property type="entry name" value="GPCR_Rhodpsn"/>
</dbReference>
<feature type="domain" description="G-protein coupled receptors family 1 profile" evidence="11">
    <location>
        <begin position="104"/>
        <end position="355"/>
    </location>
</feature>
<reference evidence="12" key="2">
    <citation type="submission" date="2025-08" db="UniProtKB">
        <authorList>
            <consortium name="Ensembl"/>
        </authorList>
    </citation>
    <scope>IDENTIFICATION</scope>
</reference>
<feature type="transmembrane region" description="Helical" evidence="10">
    <location>
        <begin position="31"/>
        <end position="53"/>
    </location>
</feature>
<proteinExistence type="inferred from homology"/>
<dbReference type="OMA" id="PFCFMFF"/>
<keyword evidence="10" id="KW-1003">Cell membrane</keyword>
<keyword evidence="7 10" id="KW-0472">Membrane</keyword>
<dbReference type="PANTHER" id="PTHR26450">
    <property type="entry name" value="OLFACTORY RECEPTOR 56B1-RELATED"/>
    <property type="match status" value="1"/>
</dbReference>
<protein>
    <recommendedName>
        <fullName evidence="10">Olfactory receptor</fullName>
    </recommendedName>
</protein>
<keyword evidence="6 10" id="KW-1133">Transmembrane helix</keyword>
<evidence type="ECO:0000256" key="7">
    <source>
        <dbReference type="ARBA" id="ARBA00023136"/>
    </source>
</evidence>
<organism evidence="12 13">
    <name type="scientific">Monodelphis domestica</name>
    <name type="common">Gray short-tailed opossum</name>
    <dbReference type="NCBI Taxonomy" id="13616"/>
    <lineage>
        <taxon>Eukaryota</taxon>
        <taxon>Metazoa</taxon>
        <taxon>Chordata</taxon>
        <taxon>Craniata</taxon>
        <taxon>Vertebrata</taxon>
        <taxon>Euteleostomi</taxon>
        <taxon>Mammalia</taxon>
        <taxon>Metatheria</taxon>
        <taxon>Didelphimorphia</taxon>
        <taxon>Didelphidae</taxon>
        <taxon>Monodelphis</taxon>
    </lineage>
</organism>
<evidence type="ECO:0000256" key="3">
    <source>
        <dbReference type="ARBA" id="ARBA00022606"/>
    </source>
</evidence>
<dbReference type="CDD" id="cd15956">
    <property type="entry name" value="7tmA_OR52W-like"/>
    <property type="match status" value="1"/>
</dbReference>
<dbReference type="Pfam" id="PF13853">
    <property type="entry name" value="7tm_4"/>
    <property type="match status" value="2"/>
</dbReference>
<accession>A0A5F8HG14</accession>
<dbReference type="GeneTree" id="ENSGT01150000286987"/>
<feature type="transmembrane region" description="Helical" evidence="10">
    <location>
        <begin position="90"/>
        <end position="114"/>
    </location>
</feature>
<feature type="transmembrane region" description="Helical" evidence="10">
    <location>
        <begin position="195"/>
        <end position="216"/>
    </location>
</feature>
<sequence length="378" mass="42183">MYNMKNSNVTFLNPLYFTLLGVPGLESVQHWIGIPFCIMILLALMGNCTILSVIWRDPSLHQPMYLLLAIFPSMFFLAGIPGLASAHTWISLPFFSMFFMAVTGNCLLLFLIFIDHNLHQPMFFFLSMLSFVDLVLSLSTLPKMLTIFWFDATAISFHACLIQMFFIHAFSAMESGVLVAMALDRYVAICNPLRYSSILTPVVIAQIGGLVVFRGIGLTISFPSLARRLPYCRSHVIAYTYCEHMAVVKLACGDTTVDNINAFIVALFLGVGDVAFIAYSYGRILQTVLNFPSREARVKAGSTCTAHVVVILFFYMPGFLSVIMQRFGPSTASAAKVIFANLYLLFPPALNPIIYGVKTKQIRDRLLMILNPKQIDPT</sequence>
<evidence type="ECO:0000256" key="9">
    <source>
        <dbReference type="RuleBase" id="RU000688"/>
    </source>
</evidence>
<dbReference type="InterPro" id="IPR017452">
    <property type="entry name" value="GPCR_Rhodpsn_7TM"/>
</dbReference>
<comment type="caution">
    <text evidence="10">Lacks conserved residue(s) required for the propagation of feature annotation.</text>
</comment>
<dbReference type="SUPFAM" id="SSF81321">
    <property type="entry name" value="Family A G protein-coupled receptor-like"/>
    <property type="match status" value="2"/>
</dbReference>
<evidence type="ECO:0000256" key="6">
    <source>
        <dbReference type="ARBA" id="ARBA00022989"/>
    </source>
</evidence>
<dbReference type="Gene3D" id="1.20.1070.10">
    <property type="entry name" value="Rhodopsin 7-helix transmembrane proteins"/>
    <property type="match status" value="2"/>
</dbReference>
<dbReference type="GO" id="GO:0004930">
    <property type="term" value="F:G protein-coupled receptor activity"/>
    <property type="evidence" value="ECO:0007669"/>
    <property type="project" value="UniProtKB-KW"/>
</dbReference>
<evidence type="ECO:0000256" key="1">
    <source>
        <dbReference type="ARBA" id="ARBA00002936"/>
    </source>
</evidence>
<evidence type="ECO:0000256" key="2">
    <source>
        <dbReference type="ARBA" id="ARBA00004141"/>
    </source>
</evidence>
<feature type="transmembrane region" description="Helical" evidence="10">
    <location>
        <begin position="121"/>
        <end position="141"/>
    </location>
</feature>
<dbReference type="Ensembl" id="ENSMODT00000078304.1">
    <property type="protein sequence ID" value="ENSMODP00000058440.1"/>
    <property type="gene ID" value="ENSMODG00000043161.1"/>
</dbReference>
<dbReference type="PROSITE" id="PS50262">
    <property type="entry name" value="G_PROTEIN_RECEP_F1_2"/>
    <property type="match status" value="1"/>
</dbReference>
<comment type="similarity">
    <text evidence="9">Belongs to the G-protein coupled receptor 1 family.</text>
</comment>
<feature type="transmembrane region" description="Helical" evidence="10">
    <location>
        <begin position="65"/>
        <end position="84"/>
    </location>
</feature>
<dbReference type="PANTHER" id="PTHR26450:SF128">
    <property type="entry name" value="OLFACTORY RECEPTOR"/>
    <property type="match status" value="1"/>
</dbReference>
<dbReference type="AlphaFoldDB" id="A0A5F8HG14"/>
<evidence type="ECO:0000313" key="12">
    <source>
        <dbReference type="Ensembl" id="ENSMODP00000058440.1"/>
    </source>
</evidence>
<feature type="transmembrane region" description="Helical" evidence="10">
    <location>
        <begin position="303"/>
        <end position="325"/>
    </location>
</feature>
<keyword evidence="9" id="KW-0297">G-protein coupled receptor</keyword>
<dbReference type="STRING" id="13616.ENSMODP00000058440"/>
<comment type="subcellular location">
    <subcellularLocation>
        <location evidence="10">Cell membrane</location>
        <topology evidence="10">Multi-pass membrane protein</topology>
    </subcellularLocation>
    <subcellularLocation>
        <location evidence="2">Membrane</location>
        <topology evidence="2">Multi-pass membrane protein</topology>
    </subcellularLocation>
</comment>
<evidence type="ECO:0000259" key="11">
    <source>
        <dbReference type="PROSITE" id="PS50262"/>
    </source>
</evidence>
<keyword evidence="13" id="KW-1185">Reference proteome</keyword>
<dbReference type="Proteomes" id="UP000002280">
    <property type="component" value="Chromosome 4"/>
</dbReference>
<feature type="transmembrane region" description="Helical" evidence="10">
    <location>
        <begin position="161"/>
        <end position="183"/>
    </location>
</feature>
<dbReference type="FunFam" id="1.20.1070.10:FF:000006">
    <property type="entry name" value="Olfactory receptor"/>
    <property type="match status" value="1"/>
</dbReference>
<dbReference type="PRINTS" id="PR00245">
    <property type="entry name" value="OLFACTORYR"/>
</dbReference>
<reference evidence="12 13" key="1">
    <citation type="journal article" date="2007" name="Nature">
        <title>Genome of the marsupial Monodelphis domestica reveals innovation in non-coding sequences.</title>
        <authorList>
            <person name="Mikkelsen T.S."/>
            <person name="Wakefield M.J."/>
            <person name="Aken B."/>
            <person name="Amemiya C.T."/>
            <person name="Chang J.L."/>
            <person name="Duke S."/>
            <person name="Garber M."/>
            <person name="Gentles A.J."/>
            <person name="Goodstadt L."/>
            <person name="Heger A."/>
            <person name="Jurka J."/>
            <person name="Kamal M."/>
            <person name="Mauceli E."/>
            <person name="Searle S.M."/>
            <person name="Sharpe T."/>
            <person name="Baker M.L."/>
            <person name="Batzer M.A."/>
            <person name="Benos P.V."/>
            <person name="Belov K."/>
            <person name="Clamp M."/>
            <person name="Cook A."/>
            <person name="Cuff J."/>
            <person name="Das R."/>
            <person name="Davidow L."/>
            <person name="Deakin J.E."/>
            <person name="Fazzari M.J."/>
            <person name="Glass J.L."/>
            <person name="Grabherr M."/>
            <person name="Greally J.M."/>
            <person name="Gu W."/>
            <person name="Hore T.A."/>
            <person name="Huttley G.A."/>
            <person name="Kleber M."/>
            <person name="Jirtle R.L."/>
            <person name="Koina E."/>
            <person name="Lee J.T."/>
            <person name="Mahony S."/>
            <person name="Marra M.A."/>
            <person name="Miller R.D."/>
            <person name="Nicholls R.D."/>
            <person name="Oda M."/>
            <person name="Papenfuss A.T."/>
            <person name="Parra Z.E."/>
            <person name="Pollock D.D."/>
            <person name="Ray D.A."/>
            <person name="Schein J.E."/>
            <person name="Speed T.P."/>
            <person name="Thompson K."/>
            <person name="VandeBerg J.L."/>
            <person name="Wade C.M."/>
            <person name="Walker J.A."/>
            <person name="Waters P.D."/>
            <person name="Webber C."/>
            <person name="Weidman J.R."/>
            <person name="Xie X."/>
            <person name="Zody M.C."/>
            <person name="Baldwin J."/>
            <person name="Abdouelleil A."/>
            <person name="Abdulkadir J."/>
            <person name="Abebe A."/>
            <person name="Abera B."/>
            <person name="Abreu J."/>
            <person name="Acer S.C."/>
            <person name="Aftuck L."/>
            <person name="Alexander A."/>
            <person name="An P."/>
            <person name="Anderson E."/>
            <person name="Anderson S."/>
            <person name="Arachi H."/>
            <person name="Azer M."/>
            <person name="Bachantsang P."/>
            <person name="Barry A."/>
            <person name="Bayul T."/>
            <person name="Berlin A."/>
            <person name="Bessette D."/>
            <person name="Bloom T."/>
            <person name="Bloom T."/>
            <person name="Boguslavskiy L."/>
            <person name="Bonnet C."/>
            <person name="Boukhgalter B."/>
            <person name="Bourzgui I."/>
            <person name="Brown A."/>
            <person name="Cahill P."/>
            <person name="Channer S."/>
            <person name="Cheshatsang Y."/>
            <person name="Chuda L."/>
            <person name="Citroen M."/>
            <person name="Collymore A."/>
            <person name="Cooke P."/>
            <person name="Costello M."/>
            <person name="D'Aco K."/>
            <person name="Daza R."/>
            <person name="De Haan G."/>
            <person name="DeGray S."/>
            <person name="DeMaso C."/>
            <person name="Dhargay N."/>
            <person name="Dooley K."/>
            <person name="Dooley E."/>
            <person name="Doricent M."/>
            <person name="Dorje P."/>
            <person name="Dorjee K."/>
            <person name="Dupes A."/>
            <person name="Elong R."/>
            <person name="Falk J."/>
            <person name="Farina A."/>
            <person name="Faro S."/>
            <person name="Ferguson D."/>
            <person name="Fisher S."/>
            <person name="Foley C.D."/>
            <person name="Franke A."/>
            <person name="Friedrich D."/>
            <person name="Gadbois L."/>
            <person name="Gearin G."/>
            <person name="Gearin C.R."/>
            <person name="Giannoukos G."/>
            <person name="Goode T."/>
            <person name="Graham J."/>
            <person name="Grandbois E."/>
            <person name="Grewal S."/>
            <person name="Gyaltsen K."/>
            <person name="Hafez N."/>
            <person name="Hagos B."/>
            <person name="Hall J."/>
            <person name="Henson C."/>
            <person name="Hollinger A."/>
            <person name="Honan T."/>
            <person name="Huard M.D."/>
            <person name="Hughes L."/>
            <person name="Hurhula B."/>
            <person name="Husby M.E."/>
            <person name="Kamat A."/>
            <person name="Kanga B."/>
            <person name="Kashin S."/>
            <person name="Khazanovich D."/>
            <person name="Kisner P."/>
            <person name="Lance K."/>
            <person name="Lara M."/>
            <person name="Lee W."/>
            <person name="Lennon N."/>
            <person name="Letendre F."/>
            <person name="LeVine R."/>
            <person name="Lipovsky A."/>
            <person name="Liu X."/>
            <person name="Liu J."/>
            <person name="Liu S."/>
            <person name="Lokyitsang T."/>
            <person name="Lokyitsang Y."/>
            <person name="Lubonja R."/>
            <person name="Lui A."/>
            <person name="MacDonald P."/>
            <person name="Magnisalis V."/>
            <person name="Maru K."/>
            <person name="Matthews C."/>
            <person name="McCusker W."/>
            <person name="McDonough S."/>
            <person name="Mehta T."/>
            <person name="Meldrim J."/>
            <person name="Meneus L."/>
            <person name="Mihai O."/>
            <person name="Mihalev A."/>
            <person name="Mihova T."/>
            <person name="Mittelman R."/>
            <person name="Mlenga V."/>
            <person name="Montmayeur A."/>
            <person name="Mulrain L."/>
            <person name="Navidi A."/>
            <person name="Naylor J."/>
            <person name="Negash T."/>
            <person name="Nguyen T."/>
            <person name="Nguyen N."/>
            <person name="Nicol R."/>
            <person name="Norbu C."/>
            <person name="Norbu N."/>
            <person name="Novod N."/>
            <person name="O'Neill B."/>
            <person name="Osman S."/>
            <person name="Markiewicz E."/>
            <person name="Oyono O.L."/>
            <person name="Patti C."/>
            <person name="Phunkhang P."/>
            <person name="Pierre F."/>
            <person name="Priest M."/>
            <person name="Raghuraman S."/>
            <person name="Rege F."/>
            <person name="Reyes R."/>
            <person name="Rise C."/>
            <person name="Rogov P."/>
            <person name="Ross K."/>
            <person name="Ryan E."/>
            <person name="Settipalli S."/>
            <person name="Shea T."/>
            <person name="Sherpa N."/>
            <person name="Shi L."/>
            <person name="Shih D."/>
            <person name="Sparrow T."/>
            <person name="Spaulding J."/>
            <person name="Stalker J."/>
            <person name="Stange-Thomann N."/>
            <person name="Stavropoulos S."/>
            <person name="Stone C."/>
            <person name="Strader C."/>
            <person name="Tesfaye S."/>
            <person name="Thomson T."/>
            <person name="Thoulutsang Y."/>
            <person name="Thoulutsang D."/>
            <person name="Topham K."/>
            <person name="Topping I."/>
            <person name="Tsamla T."/>
            <person name="Vassiliev H."/>
            <person name="Vo A."/>
            <person name="Wangchuk T."/>
            <person name="Wangdi T."/>
            <person name="Weiand M."/>
            <person name="Wilkinson J."/>
            <person name="Wilson A."/>
            <person name="Yadav S."/>
            <person name="Young G."/>
            <person name="Yu Q."/>
            <person name="Zembek L."/>
            <person name="Zhong D."/>
            <person name="Zimmer A."/>
            <person name="Zwirko Z."/>
            <person name="Jaffe D.B."/>
            <person name="Alvarez P."/>
            <person name="Brockman W."/>
            <person name="Butler J."/>
            <person name="Chin C."/>
            <person name="Gnerre S."/>
            <person name="MacCallum I."/>
            <person name="Graves J.A."/>
            <person name="Ponting C.P."/>
            <person name="Breen M."/>
            <person name="Samollow P.B."/>
            <person name="Lander E.S."/>
            <person name="Lindblad-Toh K."/>
        </authorList>
    </citation>
    <scope>NUCLEOTIDE SEQUENCE [LARGE SCALE GENOMIC DNA]</scope>
</reference>
<evidence type="ECO:0000256" key="4">
    <source>
        <dbReference type="ARBA" id="ARBA00022692"/>
    </source>
</evidence>
<dbReference type="PRINTS" id="PR00237">
    <property type="entry name" value="GPCRRHODOPSN"/>
</dbReference>
<comment type="function">
    <text evidence="1">Odorant receptor.</text>
</comment>
<dbReference type="InParanoid" id="A0A5F8HG14"/>
<dbReference type="GO" id="GO:0005886">
    <property type="term" value="C:plasma membrane"/>
    <property type="evidence" value="ECO:0000318"/>
    <property type="project" value="GO_Central"/>
</dbReference>
<name>A0A5F8HG14_MONDO</name>